<feature type="region of interest" description="Disordered" evidence="1">
    <location>
        <begin position="1"/>
        <end position="20"/>
    </location>
</feature>
<dbReference type="EMBL" id="CADCXU010007643">
    <property type="protein sequence ID" value="CAA9998901.1"/>
    <property type="molecule type" value="Genomic_DNA"/>
</dbReference>
<proteinExistence type="predicted"/>
<protein>
    <submittedName>
        <fullName evidence="2">Uncharacterized protein</fullName>
    </submittedName>
</protein>
<feature type="non-terminal residue" evidence="2">
    <location>
        <position position="68"/>
    </location>
</feature>
<name>A0A6H5G7U9_9HEMI</name>
<feature type="non-terminal residue" evidence="2">
    <location>
        <position position="1"/>
    </location>
</feature>
<evidence type="ECO:0000313" key="3">
    <source>
        <dbReference type="Proteomes" id="UP000479000"/>
    </source>
</evidence>
<sequence length="68" mass="7735">MLPNQRRMRTKTTRAHHQGGKGIDGLFLSCGWRSREVPLIESGSSSAPAARCYPESMEPIMRNTYWLI</sequence>
<evidence type="ECO:0000256" key="1">
    <source>
        <dbReference type="SAM" id="MobiDB-lite"/>
    </source>
</evidence>
<feature type="compositionally biased region" description="Basic residues" evidence="1">
    <location>
        <begin position="1"/>
        <end position="19"/>
    </location>
</feature>
<reference evidence="2 3" key="1">
    <citation type="submission" date="2020-02" db="EMBL/GenBank/DDBJ databases">
        <authorList>
            <person name="Ferguson B K."/>
        </authorList>
    </citation>
    <scope>NUCLEOTIDE SEQUENCE [LARGE SCALE GENOMIC DNA]</scope>
</reference>
<dbReference type="Proteomes" id="UP000479000">
    <property type="component" value="Unassembled WGS sequence"/>
</dbReference>
<keyword evidence="3" id="KW-1185">Reference proteome</keyword>
<evidence type="ECO:0000313" key="2">
    <source>
        <dbReference type="EMBL" id="CAA9998901.1"/>
    </source>
</evidence>
<accession>A0A6H5G7U9</accession>
<gene>
    <name evidence="2" type="ORF">NTEN_LOCUS5184</name>
</gene>
<dbReference type="AlphaFoldDB" id="A0A6H5G7U9"/>
<organism evidence="2 3">
    <name type="scientific">Nesidiocoris tenuis</name>
    <dbReference type="NCBI Taxonomy" id="355587"/>
    <lineage>
        <taxon>Eukaryota</taxon>
        <taxon>Metazoa</taxon>
        <taxon>Ecdysozoa</taxon>
        <taxon>Arthropoda</taxon>
        <taxon>Hexapoda</taxon>
        <taxon>Insecta</taxon>
        <taxon>Pterygota</taxon>
        <taxon>Neoptera</taxon>
        <taxon>Paraneoptera</taxon>
        <taxon>Hemiptera</taxon>
        <taxon>Heteroptera</taxon>
        <taxon>Panheteroptera</taxon>
        <taxon>Cimicomorpha</taxon>
        <taxon>Miridae</taxon>
        <taxon>Dicyphina</taxon>
        <taxon>Nesidiocoris</taxon>
    </lineage>
</organism>